<organism evidence="2 3">
    <name type="scientific">Iphiclides podalirius</name>
    <name type="common">scarce swallowtail</name>
    <dbReference type="NCBI Taxonomy" id="110791"/>
    <lineage>
        <taxon>Eukaryota</taxon>
        <taxon>Metazoa</taxon>
        <taxon>Ecdysozoa</taxon>
        <taxon>Arthropoda</taxon>
        <taxon>Hexapoda</taxon>
        <taxon>Insecta</taxon>
        <taxon>Pterygota</taxon>
        <taxon>Neoptera</taxon>
        <taxon>Endopterygota</taxon>
        <taxon>Lepidoptera</taxon>
        <taxon>Glossata</taxon>
        <taxon>Ditrysia</taxon>
        <taxon>Papilionoidea</taxon>
        <taxon>Papilionidae</taxon>
        <taxon>Papilioninae</taxon>
        <taxon>Iphiclides</taxon>
    </lineage>
</organism>
<keyword evidence="3" id="KW-1185">Reference proteome</keyword>
<feature type="compositionally biased region" description="Low complexity" evidence="1">
    <location>
        <begin position="95"/>
        <end position="107"/>
    </location>
</feature>
<evidence type="ECO:0000313" key="2">
    <source>
        <dbReference type="EMBL" id="CAH2039529.1"/>
    </source>
</evidence>
<evidence type="ECO:0000313" key="3">
    <source>
        <dbReference type="Proteomes" id="UP000837857"/>
    </source>
</evidence>
<protein>
    <submittedName>
        <fullName evidence="2">Uncharacterized protein</fullName>
    </submittedName>
</protein>
<dbReference type="EMBL" id="OW152823">
    <property type="protein sequence ID" value="CAH2039529.1"/>
    <property type="molecule type" value="Genomic_DNA"/>
</dbReference>
<accession>A0ABN8HPT0</accession>
<feature type="non-terminal residue" evidence="2">
    <location>
        <position position="1"/>
    </location>
</feature>
<gene>
    <name evidence="2" type="ORF">IPOD504_LOCUS1747</name>
</gene>
<name>A0ABN8HPT0_9NEOP</name>
<dbReference type="Proteomes" id="UP000837857">
    <property type="component" value="Chromosome 11"/>
</dbReference>
<proteinExistence type="predicted"/>
<evidence type="ECO:0000256" key="1">
    <source>
        <dbReference type="SAM" id="MobiDB-lite"/>
    </source>
</evidence>
<sequence length="141" mass="15605">MLTYMEYPAFKQHSDSGPILNDEYSTYSPGCGVFRCVRGVDGRGGGGGARHTARWRKRPLTNCFGESARRRRRDHIPTNWSRSRLCGKPPPPPAGGALPPRQGPPQLSHTTIQIRPRGMQPPPLCPQRNRYGLGGAARCTR</sequence>
<feature type="region of interest" description="Disordered" evidence="1">
    <location>
        <begin position="66"/>
        <end position="141"/>
    </location>
</feature>
<reference evidence="2" key="1">
    <citation type="submission" date="2022-03" db="EMBL/GenBank/DDBJ databases">
        <authorList>
            <person name="Martin H S."/>
        </authorList>
    </citation>
    <scope>NUCLEOTIDE SEQUENCE</scope>
</reference>